<gene>
    <name evidence="2" type="ORF">ACJRO7_034537</name>
</gene>
<evidence type="ECO:0000256" key="1">
    <source>
        <dbReference type="SAM" id="MobiDB-lite"/>
    </source>
</evidence>
<organism evidence="2 3">
    <name type="scientific">Eucalyptus globulus</name>
    <name type="common">Tasmanian blue gum</name>
    <dbReference type="NCBI Taxonomy" id="34317"/>
    <lineage>
        <taxon>Eukaryota</taxon>
        <taxon>Viridiplantae</taxon>
        <taxon>Streptophyta</taxon>
        <taxon>Embryophyta</taxon>
        <taxon>Tracheophyta</taxon>
        <taxon>Spermatophyta</taxon>
        <taxon>Magnoliopsida</taxon>
        <taxon>eudicotyledons</taxon>
        <taxon>Gunneridae</taxon>
        <taxon>Pentapetalae</taxon>
        <taxon>rosids</taxon>
        <taxon>malvids</taxon>
        <taxon>Myrtales</taxon>
        <taxon>Myrtaceae</taxon>
        <taxon>Myrtoideae</taxon>
        <taxon>Eucalypteae</taxon>
        <taxon>Eucalyptus</taxon>
    </lineage>
</organism>
<proteinExistence type="predicted"/>
<keyword evidence="3" id="KW-1185">Reference proteome</keyword>
<name>A0ABD3J6W5_EUCGL</name>
<evidence type="ECO:0000313" key="2">
    <source>
        <dbReference type="EMBL" id="KAL3722184.1"/>
    </source>
</evidence>
<comment type="caution">
    <text evidence="2">The sequence shown here is derived from an EMBL/GenBank/DDBJ whole genome shotgun (WGS) entry which is preliminary data.</text>
</comment>
<evidence type="ECO:0000313" key="3">
    <source>
        <dbReference type="Proteomes" id="UP001634007"/>
    </source>
</evidence>
<reference evidence="2 3" key="1">
    <citation type="submission" date="2024-11" db="EMBL/GenBank/DDBJ databases">
        <title>Chromosome-level genome assembly of Eucalyptus globulus Labill. provides insights into its genome evolution.</title>
        <authorList>
            <person name="Li X."/>
        </authorList>
    </citation>
    <scope>NUCLEOTIDE SEQUENCE [LARGE SCALE GENOMIC DNA]</scope>
    <source>
        <strain evidence="2">CL2024</strain>
        <tissue evidence="2">Fresh tender leaves</tissue>
    </source>
</reference>
<sequence>MAHLLGRAKRKGDCWAEDTAGWSCVAASLRWKRGLLQACEAAEKRTKERRHEDLGLIGGDLCSTKASVETSRKKTRGQLTAEGDRPAVFVSGGTTRV</sequence>
<dbReference type="EMBL" id="JBJKBG010000009">
    <property type="protein sequence ID" value="KAL3722184.1"/>
    <property type="molecule type" value="Genomic_DNA"/>
</dbReference>
<accession>A0ABD3J6W5</accession>
<dbReference type="Proteomes" id="UP001634007">
    <property type="component" value="Unassembled WGS sequence"/>
</dbReference>
<dbReference type="AlphaFoldDB" id="A0ABD3J6W5"/>
<feature type="region of interest" description="Disordered" evidence="1">
    <location>
        <begin position="68"/>
        <end position="97"/>
    </location>
</feature>
<protein>
    <submittedName>
        <fullName evidence="2">Uncharacterized protein</fullName>
    </submittedName>
</protein>